<dbReference type="EMBL" id="QWLM01000006">
    <property type="protein sequence ID" value="RHW46185.1"/>
    <property type="molecule type" value="Genomic_DNA"/>
</dbReference>
<evidence type="ECO:0000313" key="1">
    <source>
        <dbReference type="EMBL" id="RHW46185.1"/>
    </source>
</evidence>
<proteinExistence type="predicted"/>
<dbReference type="RefSeq" id="WP_118913209.1">
    <property type="nucleotide sequence ID" value="NZ_CBCRVH010000008.1"/>
</dbReference>
<dbReference type="AlphaFoldDB" id="A0A417Z6E7"/>
<gene>
    <name evidence="1" type="ORF">D1832_06880</name>
</gene>
<organism evidence="1 2">
    <name type="scientific">Dermacoccus abyssi</name>
    <dbReference type="NCBI Taxonomy" id="322596"/>
    <lineage>
        <taxon>Bacteria</taxon>
        <taxon>Bacillati</taxon>
        <taxon>Actinomycetota</taxon>
        <taxon>Actinomycetes</taxon>
        <taxon>Micrococcales</taxon>
        <taxon>Dermacoccaceae</taxon>
        <taxon>Dermacoccus</taxon>
    </lineage>
</organism>
<evidence type="ECO:0000313" key="2">
    <source>
        <dbReference type="Proteomes" id="UP000285376"/>
    </source>
</evidence>
<protein>
    <submittedName>
        <fullName evidence="1">Uncharacterized protein</fullName>
    </submittedName>
</protein>
<comment type="caution">
    <text evidence="1">The sequence shown here is derived from an EMBL/GenBank/DDBJ whole genome shotgun (WGS) entry which is preliminary data.</text>
</comment>
<name>A0A417Z6E7_9MICO</name>
<sequence length="128" mass="12911">MSDIIWALDQLERCIACPSKPAANAVVLYLGEDGSLPRESVGSLAERGVMAAGVVWAGVTAELTDDDWLDLEDAASGLGGLASAVAVVGEGDAAAVAQKVAERVGGLAHAGAASDERLVEKLAEIAPV</sequence>
<dbReference type="Proteomes" id="UP000285376">
    <property type="component" value="Unassembled WGS sequence"/>
</dbReference>
<reference evidence="1 2" key="1">
    <citation type="submission" date="2018-08" db="EMBL/GenBank/DDBJ databases">
        <title>Whole genome sequence analysis of Dermacoccus abyssi bacteria isolated from Deep Mariana trench Micromonospora spp reveals genes involved in the environmental adaptation and production of secondary metabolites.</title>
        <authorList>
            <person name="Abdel-Mageed W.M."/>
            <person name="Lehri B."/>
            <person name="Nouioui I."/>
            <person name="Goodfellow I."/>
            <person name="Jaspars M."/>
            <person name="Karlyshev A."/>
        </authorList>
    </citation>
    <scope>NUCLEOTIDE SEQUENCE [LARGE SCALE GENOMIC DNA]</scope>
    <source>
        <strain evidence="1 2">MT1.1</strain>
    </source>
</reference>
<accession>A0A417Z6E7</accession>